<evidence type="ECO:0000256" key="3">
    <source>
        <dbReference type="SAM" id="MobiDB-lite"/>
    </source>
</evidence>
<dbReference type="PANTHER" id="PTHR11360">
    <property type="entry name" value="MONOCARBOXYLATE TRANSPORTER"/>
    <property type="match status" value="1"/>
</dbReference>
<dbReference type="PANTHER" id="PTHR11360:SF319">
    <property type="entry name" value="MAJOR FACILITATOR SUPERFAMILY (MFS) PROFILE DOMAIN-CONTAINING PROTEIN"/>
    <property type="match status" value="1"/>
</dbReference>
<feature type="transmembrane region" description="Helical" evidence="4">
    <location>
        <begin position="107"/>
        <end position="126"/>
    </location>
</feature>
<feature type="transmembrane region" description="Helical" evidence="4">
    <location>
        <begin position="158"/>
        <end position="181"/>
    </location>
</feature>
<dbReference type="SUPFAM" id="SSF103473">
    <property type="entry name" value="MFS general substrate transporter"/>
    <property type="match status" value="1"/>
</dbReference>
<comment type="subcellular location">
    <subcellularLocation>
        <location evidence="1">Membrane</location>
        <topology evidence="1">Multi-pass membrane protein</topology>
    </subcellularLocation>
</comment>
<dbReference type="GO" id="GO:0022857">
    <property type="term" value="F:transmembrane transporter activity"/>
    <property type="evidence" value="ECO:0007669"/>
    <property type="project" value="InterPro"/>
</dbReference>
<dbReference type="Proteomes" id="UP001303222">
    <property type="component" value="Unassembled WGS sequence"/>
</dbReference>
<keyword evidence="7" id="KW-1185">Reference proteome</keyword>
<dbReference type="InterPro" id="IPR036259">
    <property type="entry name" value="MFS_trans_sf"/>
</dbReference>
<sequence>MADSADLVATPRVENPIDEHTVAKNPDVEQQKEEGESKSQSRSRSQILDIQEEPLAFEDAPDGGVKAWLVAAGGSAIFFCCLGFANSFGTFEQYYLTHQLKKRSPDAIAWIGSLSVYMQFASGMFGGPLFDRFGAAVIRPAAILHLLCVMLLSLCDKYWQVMLVQGVLMGIAMGCLQIPAIAAVSQHFDKKRAAALGVVVSGSSVGGIVIPIALSRMLNSSNLGFGWSVRITGFLMMPFMLFSCIVVKARLPSRATNFWIPAAYQDAKFLLLIASLFFVFIGMFTPLFFIPTYAIARDMNATLAGYLLAILNAASTFGRIIPGILADKYGRLNLYALGAISTGVIIFCMNSAVSNTALIVYSVAFGFGSGTIISGASAAFSVCPKSQQDIGTYMGMGLAISALGGLIGPPMNGAFISKFGGFFEVSMLSGAVCLLGGFVALATKLATPEGFPGKV</sequence>
<evidence type="ECO:0000313" key="7">
    <source>
        <dbReference type="Proteomes" id="UP001303222"/>
    </source>
</evidence>
<feature type="compositionally biased region" description="Basic and acidic residues" evidence="3">
    <location>
        <begin position="15"/>
        <end position="39"/>
    </location>
</feature>
<gene>
    <name evidence="6" type="ORF">QBC32DRAFT_270277</name>
</gene>
<organism evidence="6 7">
    <name type="scientific">Pseudoneurospora amorphoporcata</name>
    <dbReference type="NCBI Taxonomy" id="241081"/>
    <lineage>
        <taxon>Eukaryota</taxon>
        <taxon>Fungi</taxon>
        <taxon>Dikarya</taxon>
        <taxon>Ascomycota</taxon>
        <taxon>Pezizomycotina</taxon>
        <taxon>Sordariomycetes</taxon>
        <taxon>Sordariomycetidae</taxon>
        <taxon>Sordariales</taxon>
        <taxon>Sordariaceae</taxon>
        <taxon>Pseudoneurospora</taxon>
    </lineage>
</organism>
<evidence type="ECO:0000313" key="6">
    <source>
        <dbReference type="EMBL" id="KAK3947714.1"/>
    </source>
</evidence>
<comment type="similarity">
    <text evidence="2">Belongs to the major facilitator superfamily. Monocarboxylate porter (TC 2.A.1.13) family.</text>
</comment>
<feature type="transmembrane region" description="Helical" evidence="4">
    <location>
        <begin position="133"/>
        <end position="152"/>
    </location>
</feature>
<dbReference type="PROSITE" id="PS50850">
    <property type="entry name" value="MFS"/>
    <property type="match status" value="1"/>
</dbReference>
<feature type="region of interest" description="Disordered" evidence="3">
    <location>
        <begin position="1"/>
        <end position="45"/>
    </location>
</feature>
<proteinExistence type="inferred from homology"/>
<feature type="transmembrane region" description="Helical" evidence="4">
    <location>
        <begin position="359"/>
        <end position="383"/>
    </location>
</feature>
<evidence type="ECO:0000256" key="4">
    <source>
        <dbReference type="SAM" id="Phobius"/>
    </source>
</evidence>
<accession>A0AAN6NMB2</accession>
<dbReference type="AlphaFoldDB" id="A0AAN6NMB2"/>
<keyword evidence="4" id="KW-0812">Transmembrane</keyword>
<feature type="transmembrane region" description="Helical" evidence="4">
    <location>
        <begin position="193"/>
        <end position="215"/>
    </location>
</feature>
<feature type="transmembrane region" description="Helical" evidence="4">
    <location>
        <begin position="227"/>
        <end position="249"/>
    </location>
</feature>
<feature type="transmembrane region" description="Helical" evidence="4">
    <location>
        <begin position="334"/>
        <end position="353"/>
    </location>
</feature>
<comment type="caution">
    <text evidence="6">The sequence shown here is derived from an EMBL/GenBank/DDBJ whole genome shotgun (WGS) entry which is preliminary data.</text>
</comment>
<dbReference type="InterPro" id="IPR020846">
    <property type="entry name" value="MFS_dom"/>
</dbReference>
<evidence type="ECO:0000259" key="5">
    <source>
        <dbReference type="PROSITE" id="PS50850"/>
    </source>
</evidence>
<feature type="transmembrane region" description="Helical" evidence="4">
    <location>
        <begin position="390"/>
        <end position="407"/>
    </location>
</feature>
<reference evidence="6" key="2">
    <citation type="submission" date="2023-06" db="EMBL/GenBank/DDBJ databases">
        <authorList>
            <consortium name="Lawrence Berkeley National Laboratory"/>
            <person name="Mondo S.J."/>
            <person name="Hensen N."/>
            <person name="Bonometti L."/>
            <person name="Westerberg I."/>
            <person name="Brannstrom I.O."/>
            <person name="Guillou S."/>
            <person name="Cros-Aarteil S."/>
            <person name="Calhoun S."/>
            <person name="Haridas S."/>
            <person name="Kuo A."/>
            <person name="Pangilinan J."/>
            <person name="Riley R."/>
            <person name="Labutti K."/>
            <person name="Andreopoulos B."/>
            <person name="Lipzen A."/>
            <person name="Chen C."/>
            <person name="Yanf M."/>
            <person name="Daum C."/>
            <person name="Ng V."/>
            <person name="Clum A."/>
            <person name="Steindorff A."/>
            <person name="Ohm R."/>
            <person name="Martin F."/>
            <person name="Silar P."/>
            <person name="Natvig D."/>
            <person name="Lalanne C."/>
            <person name="Gautier V."/>
            <person name="Ament-Velasquez S.L."/>
            <person name="Kruys A."/>
            <person name="Hutchinson M.I."/>
            <person name="Powell A.J."/>
            <person name="Barry K."/>
            <person name="Miller A.N."/>
            <person name="Grigoriev I.V."/>
            <person name="Debuchy R."/>
            <person name="Gladieux P."/>
            <person name="Thoren M.H."/>
            <person name="Johannesson H."/>
        </authorList>
    </citation>
    <scope>NUCLEOTIDE SEQUENCE</scope>
    <source>
        <strain evidence="6">CBS 626.80</strain>
    </source>
</reference>
<evidence type="ECO:0000256" key="2">
    <source>
        <dbReference type="ARBA" id="ARBA00006727"/>
    </source>
</evidence>
<feature type="transmembrane region" description="Helical" evidence="4">
    <location>
        <begin position="269"/>
        <end position="291"/>
    </location>
</feature>
<dbReference type="EMBL" id="MU859321">
    <property type="protein sequence ID" value="KAK3947714.1"/>
    <property type="molecule type" value="Genomic_DNA"/>
</dbReference>
<reference evidence="6" key="1">
    <citation type="journal article" date="2023" name="Mol. Phylogenet. Evol.">
        <title>Genome-scale phylogeny and comparative genomics of the fungal order Sordariales.</title>
        <authorList>
            <person name="Hensen N."/>
            <person name="Bonometti L."/>
            <person name="Westerberg I."/>
            <person name="Brannstrom I.O."/>
            <person name="Guillou S."/>
            <person name="Cros-Aarteil S."/>
            <person name="Calhoun S."/>
            <person name="Haridas S."/>
            <person name="Kuo A."/>
            <person name="Mondo S."/>
            <person name="Pangilinan J."/>
            <person name="Riley R."/>
            <person name="LaButti K."/>
            <person name="Andreopoulos B."/>
            <person name="Lipzen A."/>
            <person name="Chen C."/>
            <person name="Yan M."/>
            <person name="Daum C."/>
            <person name="Ng V."/>
            <person name="Clum A."/>
            <person name="Steindorff A."/>
            <person name="Ohm R.A."/>
            <person name="Martin F."/>
            <person name="Silar P."/>
            <person name="Natvig D.O."/>
            <person name="Lalanne C."/>
            <person name="Gautier V."/>
            <person name="Ament-Velasquez S.L."/>
            <person name="Kruys A."/>
            <person name="Hutchinson M.I."/>
            <person name="Powell A.J."/>
            <person name="Barry K."/>
            <person name="Miller A.N."/>
            <person name="Grigoriev I.V."/>
            <person name="Debuchy R."/>
            <person name="Gladieux P."/>
            <person name="Hiltunen Thoren M."/>
            <person name="Johannesson H."/>
        </authorList>
    </citation>
    <scope>NUCLEOTIDE SEQUENCE</scope>
    <source>
        <strain evidence="6">CBS 626.80</strain>
    </source>
</reference>
<feature type="domain" description="Major facilitator superfamily (MFS) profile" evidence="5">
    <location>
        <begin position="268"/>
        <end position="455"/>
    </location>
</feature>
<evidence type="ECO:0000256" key="1">
    <source>
        <dbReference type="ARBA" id="ARBA00004141"/>
    </source>
</evidence>
<dbReference type="GO" id="GO:0016020">
    <property type="term" value="C:membrane"/>
    <property type="evidence" value="ECO:0007669"/>
    <property type="project" value="UniProtKB-SubCell"/>
</dbReference>
<feature type="transmembrane region" description="Helical" evidence="4">
    <location>
        <begin position="419"/>
        <end position="442"/>
    </location>
</feature>
<feature type="transmembrane region" description="Helical" evidence="4">
    <location>
        <begin position="303"/>
        <end position="322"/>
    </location>
</feature>
<dbReference type="InterPro" id="IPR011701">
    <property type="entry name" value="MFS"/>
</dbReference>
<dbReference type="Pfam" id="PF07690">
    <property type="entry name" value="MFS_1"/>
    <property type="match status" value="1"/>
</dbReference>
<keyword evidence="4" id="KW-0472">Membrane</keyword>
<keyword evidence="4" id="KW-1133">Transmembrane helix</keyword>
<protein>
    <submittedName>
        <fullName evidence="6">Major facilitator superfamily domain-containing protein</fullName>
    </submittedName>
</protein>
<dbReference type="Gene3D" id="1.20.1250.20">
    <property type="entry name" value="MFS general substrate transporter like domains"/>
    <property type="match status" value="2"/>
</dbReference>
<feature type="transmembrane region" description="Helical" evidence="4">
    <location>
        <begin position="67"/>
        <end position="87"/>
    </location>
</feature>
<name>A0AAN6NMB2_9PEZI</name>
<dbReference type="InterPro" id="IPR050327">
    <property type="entry name" value="Proton-linked_MCT"/>
</dbReference>